<reference evidence="2 3" key="1">
    <citation type="submission" date="2019-02" db="EMBL/GenBank/DDBJ databases">
        <title>Emended description of the genus Rhodopseudomonas and description of Rhodopseudomonas albus sp. nov., a non-phototrophic, heavy-metal-tolerant bacterium isolated from garden soil.</title>
        <authorList>
            <person name="Bao Z."/>
            <person name="Cao W.W."/>
            <person name="Sato Y."/>
            <person name="Nishizawa T."/>
            <person name="Zhao J."/>
            <person name="Guo Y."/>
            <person name="Ohta H."/>
        </authorList>
    </citation>
    <scope>NUCLEOTIDE SEQUENCE [LARGE SCALE GENOMIC DNA]</scope>
    <source>
        <strain evidence="2 3">SK50-23</strain>
    </source>
</reference>
<dbReference type="InterPro" id="IPR019285">
    <property type="entry name" value="DUF2336"/>
</dbReference>
<feature type="region of interest" description="Disordered" evidence="1">
    <location>
        <begin position="293"/>
        <end position="322"/>
    </location>
</feature>
<evidence type="ECO:0000313" key="2">
    <source>
        <dbReference type="EMBL" id="QUS39263.1"/>
    </source>
</evidence>
<dbReference type="Pfam" id="PF10098">
    <property type="entry name" value="DUF2336"/>
    <property type="match status" value="1"/>
</dbReference>
<accession>A0ABX8A6A8</accession>
<evidence type="ECO:0000313" key="3">
    <source>
        <dbReference type="Proteomes" id="UP000682843"/>
    </source>
</evidence>
<dbReference type="RefSeq" id="WP_211912805.1">
    <property type="nucleotide sequence ID" value="NZ_CP036498.1"/>
</dbReference>
<name>A0ABX8A6A8_9BRAD</name>
<keyword evidence="3" id="KW-1185">Reference proteome</keyword>
<gene>
    <name evidence="2" type="ORF">RPMA_10750</name>
</gene>
<sequence length="322" mass="35326">MTSPPMFPGFDGLMTLSRREGVDIRPTLLRVLTDLYVQSPTHSADEEKQFVELTSRLIEQVDDATRAAVRGRLSIYPNTPRVILDQLALRPNTSDKPLPLAPAIAPEAPAAPTLQQPAPPPSRIVNRTMQPQDAAEISNLFFAANAAERAKMLHNLADTPLQPSARIPQSRAARAMHILEMAAFAEDRENFAREISEALMLPIAIADQVVNDPGGEALACCAKALGMSSAIFQRVLLFLNPEFGASVNNVYRLSRMYDVLTERAALIMVAAWRGAHLAATRAKFRPTLYDDERQRARPAMPSSRPSVQPGIDITRIRNTSGS</sequence>
<protein>
    <submittedName>
        <fullName evidence="2">DUF2336 domain-containing protein</fullName>
    </submittedName>
</protein>
<organism evidence="2 3">
    <name type="scientific">Tardiphaga alba</name>
    <dbReference type="NCBI Taxonomy" id="340268"/>
    <lineage>
        <taxon>Bacteria</taxon>
        <taxon>Pseudomonadati</taxon>
        <taxon>Pseudomonadota</taxon>
        <taxon>Alphaproteobacteria</taxon>
        <taxon>Hyphomicrobiales</taxon>
        <taxon>Nitrobacteraceae</taxon>
        <taxon>Tardiphaga</taxon>
    </lineage>
</organism>
<dbReference type="EMBL" id="CP036498">
    <property type="protein sequence ID" value="QUS39263.1"/>
    <property type="molecule type" value="Genomic_DNA"/>
</dbReference>
<dbReference type="Proteomes" id="UP000682843">
    <property type="component" value="Chromosome"/>
</dbReference>
<evidence type="ECO:0000256" key="1">
    <source>
        <dbReference type="SAM" id="MobiDB-lite"/>
    </source>
</evidence>
<proteinExistence type="predicted"/>